<keyword evidence="4" id="KW-0547">Nucleotide-binding</keyword>
<evidence type="ECO:0000256" key="1">
    <source>
        <dbReference type="ARBA" id="ARBA00007316"/>
    </source>
</evidence>
<comment type="catalytic activity">
    <reaction evidence="8">
        <text>L-tyrosyl-[protein] + ATP = O-phospho-L-tyrosyl-[protein] + ADP + H(+)</text>
        <dbReference type="Rhea" id="RHEA:10596"/>
        <dbReference type="Rhea" id="RHEA-COMP:10136"/>
        <dbReference type="Rhea" id="RHEA-COMP:20101"/>
        <dbReference type="ChEBI" id="CHEBI:15378"/>
        <dbReference type="ChEBI" id="CHEBI:30616"/>
        <dbReference type="ChEBI" id="CHEBI:46858"/>
        <dbReference type="ChEBI" id="CHEBI:61978"/>
        <dbReference type="ChEBI" id="CHEBI:456216"/>
        <dbReference type="EC" id="2.7.10.2"/>
    </reaction>
</comment>
<dbReference type="Pfam" id="PF13614">
    <property type="entry name" value="AAA_31"/>
    <property type="match status" value="1"/>
</dbReference>
<evidence type="ECO:0000256" key="4">
    <source>
        <dbReference type="ARBA" id="ARBA00022741"/>
    </source>
</evidence>
<dbReference type="CDD" id="cd05387">
    <property type="entry name" value="BY-kinase"/>
    <property type="match status" value="1"/>
</dbReference>
<keyword evidence="9" id="KW-0175">Coiled coil</keyword>
<keyword evidence="6" id="KW-0067">ATP-binding</keyword>
<evidence type="ECO:0000256" key="3">
    <source>
        <dbReference type="ARBA" id="ARBA00022679"/>
    </source>
</evidence>
<feature type="domain" description="AAA" evidence="11">
    <location>
        <begin position="568"/>
        <end position="727"/>
    </location>
</feature>
<dbReference type="Gene3D" id="3.40.50.300">
    <property type="entry name" value="P-loop containing nucleotide triphosphate hydrolases"/>
    <property type="match status" value="1"/>
</dbReference>
<evidence type="ECO:0000256" key="10">
    <source>
        <dbReference type="SAM" id="Phobius"/>
    </source>
</evidence>
<evidence type="ECO:0000259" key="12">
    <source>
        <dbReference type="Pfam" id="PF13807"/>
    </source>
</evidence>
<dbReference type="Proteomes" id="UP000625551">
    <property type="component" value="Unassembled WGS sequence"/>
</dbReference>
<dbReference type="InterPro" id="IPR025669">
    <property type="entry name" value="AAA_dom"/>
</dbReference>
<dbReference type="PANTHER" id="PTHR32309:SF13">
    <property type="entry name" value="FERRIC ENTEROBACTIN TRANSPORT PROTEIN FEPE"/>
    <property type="match status" value="1"/>
</dbReference>
<dbReference type="InterPro" id="IPR027417">
    <property type="entry name" value="P-loop_NTPase"/>
</dbReference>
<evidence type="ECO:0000256" key="7">
    <source>
        <dbReference type="ARBA" id="ARBA00023137"/>
    </source>
</evidence>
<feature type="coiled-coil region" evidence="9">
    <location>
        <begin position="258"/>
        <end position="285"/>
    </location>
</feature>
<feature type="transmembrane region" description="Helical" evidence="10">
    <location>
        <begin position="481"/>
        <end position="500"/>
    </location>
</feature>
<name>A0ABR7XJB1_9BACT</name>
<evidence type="ECO:0000256" key="6">
    <source>
        <dbReference type="ARBA" id="ARBA00022840"/>
    </source>
</evidence>
<evidence type="ECO:0000259" key="11">
    <source>
        <dbReference type="Pfam" id="PF13614"/>
    </source>
</evidence>
<comment type="caution">
    <text evidence="13">The sequence shown here is derived from an EMBL/GenBank/DDBJ whole genome shotgun (WGS) entry which is preliminary data.</text>
</comment>
<keyword evidence="3 13" id="KW-0808">Transferase</keyword>
<dbReference type="InterPro" id="IPR032807">
    <property type="entry name" value="GNVR"/>
</dbReference>
<comment type="similarity">
    <text evidence="1">Belongs to the CpsD/CapB family.</text>
</comment>
<dbReference type="SUPFAM" id="SSF52540">
    <property type="entry name" value="P-loop containing nucleoside triphosphate hydrolases"/>
    <property type="match status" value="1"/>
</dbReference>
<feature type="coiled-coil region" evidence="9">
    <location>
        <begin position="390"/>
        <end position="434"/>
    </location>
</feature>
<dbReference type="EC" id="2.7.10.2" evidence="2"/>
<dbReference type="NCBIfam" id="TIGR01007">
    <property type="entry name" value="eps_fam"/>
    <property type="match status" value="1"/>
</dbReference>
<organism evidence="13 14">
    <name type="scientific">Pontibacter aquaedesilientis</name>
    <dbReference type="NCBI Taxonomy" id="2766980"/>
    <lineage>
        <taxon>Bacteria</taxon>
        <taxon>Pseudomonadati</taxon>
        <taxon>Bacteroidota</taxon>
        <taxon>Cytophagia</taxon>
        <taxon>Cytophagales</taxon>
        <taxon>Hymenobacteraceae</taxon>
        <taxon>Pontibacter</taxon>
    </lineage>
</organism>
<feature type="transmembrane region" description="Helical" evidence="10">
    <location>
        <begin position="21"/>
        <end position="42"/>
    </location>
</feature>
<proteinExistence type="inferred from homology"/>
<evidence type="ECO:0000313" key="14">
    <source>
        <dbReference type="Proteomes" id="UP000625551"/>
    </source>
</evidence>
<gene>
    <name evidence="13" type="ORF">H9Q13_11080</name>
</gene>
<evidence type="ECO:0000256" key="5">
    <source>
        <dbReference type="ARBA" id="ARBA00022777"/>
    </source>
</evidence>
<dbReference type="InterPro" id="IPR050445">
    <property type="entry name" value="Bact_polysacc_biosynth/exp"/>
</dbReference>
<protein>
    <recommendedName>
        <fullName evidence="2">non-specific protein-tyrosine kinase</fullName>
        <ecNumber evidence="2">2.7.10.2</ecNumber>
    </recommendedName>
</protein>
<dbReference type="Pfam" id="PF13807">
    <property type="entry name" value="GNVR"/>
    <property type="match status" value="1"/>
</dbReference>
<evidence type="ECO:0000256" key="2">
    <source>
        <dbReference type="ARBA" id="ARBA00011903"/>
    </source>
</evidence>
<dbReference type="GO" id="GO:0004715">
    <property type="term" value="F:non-membrane spanning protein tyrosine kinase activity"/>
    <property type="evidence" value="ECO:0007669"/>
    <property type="project" value="UniProtKB-EC"/>
</dbReference>
<evidence type="ECO:0000256" key="9">
    <source>
        <dbReference type="SAM" id="Coils"/>
    </source>
</evidence>
<keyword evidence="10" id="KW-0812">Transmembrane</keyword>
<accession>A0ABR7XJB1</accession>
<keyword evidence="5" id="KW-0418">Kinase</keyword>
<keyword evidence="10" id="KW-1133">Transmembrane helix</keyword>
<dbReference type="EMBL" id="JACXAJ010000004">
    <property type="protein sequence ID" value="MBD1397708.1"/>
    <property type="molecule type" value="Genomic_DNA"/>
</dbReference>
<dbReference type="InterPro" id="IPR005702">
    <property type="entry name" value="Wzc-like_C"/>
</dbReference>
<dbReference type="PANTHER" id="PTHR32309">
    <property type="entry name" value="TYROSINE-PROTEIN KINASE"/>
    <property type="match status" value="1"/>
</dbReference>
<evidence type="ECO:0000313" key="13">
    <source>
        <dbReference type="EMBL" id="MBD1397708.1"/>
    </source>
</evidence>
<keyword evidence="14" id="KW-1185">Reference proteome</keyword>
<feature type="domain" description="Tyrosine-protein kinase G-rich" evidence="12">
    <location>
        <begin position="425"/>
        <end position="502"/>
    </location>
</feature>
<evidence type="ECO:0000256" key="8">
    <source>
        <dbReference type="ARBA" id="ARBA00051245"/>
    </source>
</evidence>
<keyword evidence="7" id="KW-0829">Tyrosine-protein kinase</keyword>
<reference evidence="13 14" key="1">
    <citation type="submission" date="2020-09" db="EMBL/GenBank/DDBJ databases">
        <title>Genome sequencing and assembly of Pontibacter sp.</title>
        <authorList>
            <person name="Chhetri G."/>
        </authorList>
    </citation>
    <scope>NUCLEOTIDE SEQUENCE [LARGE SCALE GENOMIC DNA]</scope>
    <source>
        <strain evidence="13 14">JH31</strain>
    </source>
</reference>
<keyword evidence="10" id="KW-0472">Membrane</keyword>
<sequence length="774" mass="86734">MSHNTTSSEDSFISSIMHKYLPYWPLFIVLLLLSLMGGWAYLTYYATPQYEVTASLMIKDEEKGVSGSKITESIDAFTANKTIENEISVLQSRALMLNVVKALKLYAPLHEEGKFKSVSAYTSSPVIVEIKNPDKITDVPKISFVYDETRKVVIIGPDDYPLDKWTSSPYGKIRFSANPNKEREAVYPLSFSLLNPTTVANGLLARVRIQASSKFSSVVNMNVKDSVPQRGEDILNEIISAYRQIAVSERNRLAANTLEFVEERIKSVVDELNALENEVVEFRSTKGGVNLSEQGRLYLENVRDNDRKVSEITTQLAVLDKVEAYVTSKNNAASFVPSTLGINDQALTHLLQNLYDSEIEYQKLKHTTAQNNPVLISVINEIENIRPRILENIRNQKTNLLASRANLTATNNTYNSVLQSIPEKERELMELNRQQTVKNNAYNFLLQKREETVLSYAPTVEESKVIDMAGSSSDPISPQPMYIYLLAIMGAFGVGIAFVAGKELLNSKLLFRAEISEYTNAPIVAELTYIKPQETGTFHIPTEATVIEQFRQLRATLGLYGRTFTKKKILVTSSIPGEGKSYVSSNLAWSLASSGKKVALLDFDLRNPNTSSQFGLYKQEGIIEYLNTDAPLENIIKDTEFGNLSILPAGNDIGDHTELLLNGKLEYLFAYLEETFDYLIIDTPPIDLVSDAYLLSEYSDISLLVMRHAYTPKSLVQRLRTDNKIQSLNNAAIIFNAVKPRGFVNGRYGYGYGYGYEYKYTDKAYRKGGATAKA</sequence>